<dbReference type="AlphaFoldDB" id="A0A0M2PZ11"/>
<evidence type="ECO:0000259" key="7">
    <source>
        <dbReference type="Pfam" id="PF19290"/>
    </source>
</evidence>
<dbReference type="GO" id="GO:0005829">
    <property type="term" value="C:cytosol"/>
    <property type="evidence" value="ECO:0007669"/>
    <property type="project" value="TreeGrafter"/>
</dbReference>
<dbReference type="InterPro" id="IPR036059">
    <property type="entry name" value="TldD/PmbA_sf"/>
</dbReference>
<dbReference type="Pfam" id="PF19289">
    <property type="entry name" value="PmbA_TldD_3rd"/>
    <property type="match status" value="1"/>
</dbReference>
<protein>
    <submittedName>
        <fullName evidence="8">Zn-dependent protease</fullName>
    </submittedName>
</protein>
<dbReference type="RefSeq" id="WP_017714085.1">
    <property type="nucleotide sequence ID" value="NZ_KB235941.1"/>
</dbReference>
<evidence type="ECO:0000259" key="6">
    <source>
        <dbReference type="Pfam" id="PF19289"/>
    </source>
</evidence>
<comment type="caution">
    <text evidence="8">The sequence shown here is derived from an EMBL/GenBank/DDBJ whole genome shotgun (WGS) entry which is preliminary data.</text>
</comment>
<dbReference type="Gene3D" id="3.30.2290.10">
    <property type="entry name" value="PmbA/TldD superfamily"/>
    <property type="match status" value="1"/>
</dbReference>
<keyword evidence="2 8" id="KW-0645">Protease</keyword>
<dbReference type="Pfam" id="PF01523">
    <property type="entry name" value="PmbA_TldD_1st"/>
    <property type="match status" value="1"/>
</dbReference>
<keyword evidence="9" id="KW-1185">Reference proteome</keyword>
<dbReference type="InterPro" id="IPR045570">
    <property type="entry name" value="Metalloprtase-TldD/E_cen_dom"/>
</dbReference>
<evidence type="ECO:0000256" key="3">
    <source>
        <dbReference type="ARBA" id="ARBA00022801"/>
    </source>
</evidence>
<dbReference type="eggNOG" id="COG0312">
    <property type="taxonomic scope" value="Bacteria"/>
</dbReference>
<evidence type="ECO:0000256" key="1">
    <source>
        <dbReference type="ARBA" id="ARBA00005836"/>
    </source>
</evidence>
<keyword evidence="3" id="KW-0378">Hydrolase</keyword>
<dbReference type="InterPro" id="IPR045569">
    <property type="entry name" value="Metalloprtase-TldD/E_C"/>
</dbReference>
<dbReference type="GO" id="GO:0006508">
    <property type="term" value="P:proteolysis"/>
    <property type="evidence" value="ECO:0007669"/>
    <property type="project" value="UniProtKB-KW"/>
</dbReference>
<feature type="domain" description="Metalloprotease TldD/E N-terminal" evidence="5">
    <location>
        <begin position="28"/>
        <end position="90"/>
    </location>
</feature>
<organism evidence="8 9">
    <name type="scientific">Prochlorothrix hollandica PCC 9006 = CALU 1027</name>
    <dbReference type="NCBI Taxonomy" id="317619"/>
    <lineage>
        <taxon>Bacteria</taxon>
        <taxon>Bacillati</taxon>
        <taxon>Cyanobacteriota</taxon>
        <taxon>Cyanophyceae</taxon>
        <taxon>Prochlorotrichales</taxon>
        <taxon>Prochlorotrichaceae</taxon>
        <taxon>Prochlorothrix</taxon>
    </lineage>
</organism>
<dbReference type="PANTHER" id="PTHR30624">
    <property type="entry name" value="UNCHARACTERIZED PROTEIN TLDD AND PMBA"/>
    <property type="match status" value="1"/>
</dbReference>
<evidence type="ECO:0000313" key="9">
    <source>
        <dbReference type="Proteomes" id="UP000034681"/>
    </source>
</evidence>
<accession>A0A0M2PZ11</accession>
<name>A0A0M2PZ11_PROHO</name>
<dbReference type="EMBL" id="AJTX02000004">
    <property type="protein sequence ID" value="KKI99928.1"/>
    <property type="molecule type" value="Genomic_DNA"/>
</dbReference>
<keyword evidence="4" id="KW-0482">Metalloprotease</keyword>
<dbReference type="Pfam" id="PF19290">
    <property type="entry name" value="PmbA_TldD_2nd"/>
    <property type="match status" value="1"/>
</dbReference>
<evidence type="ECO:0000313" key="8">
    <source>
        <dbReference type="EMBL" id="KKI99928.1"/>
    </source>
</evidence>
<dbReference type="Proteomes" id="UP000034681">
    <property type="component" value="Unassembled WGS sequence"/>
</dbReference>
<evidence type="ECO:0000259" key="5">
    <source>
        <dbReference type="Pfam" id="PF01523"/>
    </source>
</evidence>
<dbReference type="InterPro" id="IPR051463">
    <property type="entry name" value="Peptidase_U62_metallo"/>
</dbReference>
<comment type="similarity">
    <text evidence="1">Belongs to the peptidase U62 family.</text>
</comment>
<dbReference type="PANTHER" id="PTHR30624:SF10">
    <property type="entry name" value="CONSERVED PROTEIN"/>
    <property type="match status" value="1"/>
</dbReference>
<gene>
    <name evidence="8" type="ORF">PROH_09005</name>
</gene>
<dbReference type="SUPFAM" id="SSF111283">
    <property type="entry name" value="Putative modulator of DNA gyrase, PmbA/TldD"/>
    <property type="match status" value="1"/>
</dbReference>
<proteinExistence type="inferred from homology"/>
<feature type="domain" description="Metalloprotease TldD/E C-terminal" evidence="6">
    <location>
        <begin position="239"/>
        <end position="479"/>
    </location>
</feature>
<reference evidence="8" key="1">
    <citation type="submission" date="2012-04" db="EMBL/GenBank/DDBJ databases">
        <authorList>
            <person name="Borisov I.G."/>
            <person name="Ivanikova N.V."/>
            <person name="Pinevich A.V."/>
        </authorList>
    </citation>
    <scope>NUCLEOTIDE SEQUENCE</scope>
    <source>
        <strain evidence="8">CALU 1027</strain>
    </source>
</reference>
<dbReference type="STRING" id="317619.GCA_000332315_03927"/>
<evidence type="ECO:0000256" key="4">
    <source>
        <dbReference type="ARBA" id="ARBA00023049"/>
    </source>
</evidence>
<feature type="domain" description="Metalloprotease TldD/E central" evidence="7">
    <location>
        <begin position="118"/>
        <end position="229"/>
    </location>
</feature>
<dbReference type="InterPro" id="IPR002510">
    <property type="entry name" value="Metalloprtase-TldD/E_N"/>
</dbReference>
<sequence>MAPILESLLHHPQAWFGSLDFAADWVGLRLVQQQEQILALRDANPQYQGFETHGGAMVEVMVDGHLGYGSTPQLTPEGLRHAAQRAYHQAQTMARWCLHAHSPHIRPVVSGHHPHRPEPSLLSPGETTDLLRRICQTLKVSDAVVQTRASASTLQRQSWLFSSSGTDLYQESSSLTTHYGAIAKAGNIVQSRTDNGFYARTYRGGWERESEVALLERVQRVGEEAVALLTAANCPTTATTTLVLAPDQMLLQLHESVGHPLELDRILGDERNYAGGSFVRPEDFGHKVYGSPLMTVTFDPTVEEEIASYAFDDTGHPAQRVDLIRHGLLLRGLGGLESQARLQQPGVANARATSWNRPPLDRMANLNLEPGSSSLEAMIASIESGIYMHTNRSWSIDDQRYKFQFGCELAYRIEGGEITELLRNPNYRSVTPQFWHSLVQVGDASTCETYGSPVCGKGEPNQVISVGHRSPVCVFDNIEVFGGG</sequence>
<dbReference type="InterPro" id="IPR035068">
    <property type="entry name" value="TldD/PmbA_N"/>
</dbReference>
<evidence type="ECO:0000256" key="2">
    <source>
        <dbReference type="ARBA" id="ARBA00022670"/>
    </source>
</evidence>
<dbReference type="GO" id="GO:0008237">
    <property type="term" value="F:metallopeptidase activity"/>
    <property type="evidence" value="ECO:0007669"/>
    <property type="project" value="UniProtKB-KW"/>
</dbReference>
<dbReference type="OrthoDB" id="9803213at2"/>